<keyword evidence="1" id="KW-0732">Signal</keyword>
<dbReference type="PANTHER" id="PTHR31497">
    <property type="entry name" value="AUTOCRINE PROLIFERATION REPRESSOR PROTEIN A"/>
    <property type="match status" value="1"/>
</dbReference>
<accession>A0AAD9JV71</accession>
<feature type="chain" id="PRO_5041969253" description="Peptidase S9 prolyl oligopeptidase catalytic domain-containing protein" evidence="1">
    <location>
        <begin position="18"/>
        <end position="504"/>
    </location>
</feature>
<dbReference type="EMBL" id="JAODUP010000154">
    <property type="protein sequence ID" value="KAK2159396.1"/>
    <property type="molecule type" value="Genomic_DNA"/>
</dbReference>
<dbReference type="Gene3D" id="3.40.50.1820">
    <property type="entry name" value="alpha/beta hydrolase"/>
    <property type="match status" value="1"/>
</dbReference>
<dbReference type="SUPFAM" id="SSF53474">
    <property type="entry name" value="alpha/beta-Hydrolases"/>
    <property type="match status" value="1"/>
</dbReference>
<organism evidence="2 3">
    <name type="scientific">Paralvinella palmiformis</name>
    <dbReference type="NCBI Taxonomy" id="53620"/>
    <lineage>
        <taxon>Eukaryota</taxon>
        <taxon>Metazoa</taxon>
        <taxon>Spiralia</taxon>
        <taxon>Lophotrochozoa</taxon>
        <taxon>Annelida</taxon>
        <taxon>Polychaeta</taxon>
        <taxon>Sedentaria</taxon>
        <taxon>Canalipalpata</taxon>
        <taxon>Terebellida</taxon>
        <taxon>Terebelliformia</taxon>
        <taxon>Alvinellidae</taxon>
        <taxon>Paralvinella</taxon>
    </lineage>
</organism>
<gene>
    <name evidence="2" type="ORF">LSH36_154g12018</name>
</gene>
<protein>
    <recommendedName>
        <fullName evidence="4">Peptidase S9 prolyl oligopeptidase catalytic domain-containing protein</fullName>
    </recommendedName>
</protein>
<dbReference type="InterPro" id="IPR009199">
    <property type="entry name" value="PhoPQ-act_pathogen-rel_PqaA"/>
</dbReference>
<evidence type="ECO:0000313" key="2">
    <source>
        <dbReference type="EMBL" id="KAK2159396.1"/>
    </source>
</evidence>
<name>A0AAD9JV71_9ANNE</name>
<feature type="signal peptide" evidence="1">
    <location>
        <begin position="1"/>
        <end position="17"/>
    </location>
</feature>
<dbReference type="Pfam" id="PF10142">
    <property type="entry name" value="PhoPQ_related"/>
    <property type="match status" value="1"/>
</dbReference>
<comment type="caution">
    <text evidence="2">The sequence shown here is derived from an EMBL/GenBank/DDBJ whole genome shotgun (WGS) entry which is preliminary data.</text>
</comment>
<sequence length="504" mass="58357">MLYFVILSFVIFALARAGCNGEWEWTNPSYMDKFISRIDPEFDPNVDEIIYYNNTILGCHSYVLNFTSGRWMTGNYSSQPIWWHYLTINIPLEDNINFFDAGFLFIDGGSNGGPPDQDDEFIISMCALTRETGTISAVLKQVPNQDIIFADDPLQNERGEDDLIAWTWRDFILLHDDPDDYIEADYERIAQFPMTRAGVRACDVMNVFSKKKVPGSDLSRFGVSGGSKRGWISWLVAATDPRIEYTAPLVISVLNTATTFHHHYENLGGWTWAFGDYWIKNITYHLDDPRTQMLFDEIDPICYNPRLTMHKMVGCATNDEFFAPDASYDFFSTLPEPKYMLMMENAEHSLMGEYRRIGWNLITMWYSQLTGFKFPHMNWTMEEDETGGLIRITTDTIPTSYISWRGDTKAEDNRRDWRGLALDGFQIVRWNDTDEADWTIIDDYNYIVHYNRSTESPYRGFVVDMFFDGPTPDMEFELTTEVAVIPNNRPYPPCVGHECRATIV</sequence>
<dbReference type="AlphaFoldDB" id="A0AAD9JV71"/>
<evidence type="ECO:0000256" key="1">
    <source>
        <dbReference type="SAM" id="SignalP"/>
    </source>
</evidence>
<dbReference type="InterPro" id="IPR029058">
    <property type="entry name" value="AB_hydrolase_fold"/>
</dbReference>
<reference evidence="2" key="1">
    <citation type="journal article" date="2023" name="Mol. Biol. Evol.">
        <title>Third-Generation Sequencing Reveals the Adaptive Role of the Epigenome in Three Deep-Sea Polychaetes.</title>
        <authorList>
            <person name="Perez M."/>
            <person name="Aroh O."/>
            <person name="Sun Y."/>
            <person name="Lan Y."/>
            <person name="Juniper S.K."/>
            <person name="Young C.R."/>
            <person name="Angers B."/>
            <person name="Qian P.Y."/>
        </authorList>
    </citation>
    <scope>NUCLEOTIDE SEQUENCE</scope>
    <source>
        <strain evidence="2">P08H-3</strain>
    </source>
</reference>
<evidence type="ECO:0000313" key="3">
    <source>
        <dbReference type="Proteomes" id="UP001208570"/>
    </source>
</evidence>
<dbReference type="PANTHER" id="PTHR31497:SF0">
    <property type="entry name" value="AUTOCRINE PROLIFERATION REPRESSOR PROTEIN A"/>
    <property type="match status" value="1"/>
</dbReference>
<dbReference type="Proteomes" id="UP001208570">
    <property type="component" value="Unassembled WGS sequence"/>
</dbReference>
<proteinExistence type="predicted"/>
<keyword evidence="3" id="KW-1185">Reference proteome</keyword>
<evidence type="ECO:0008006" key="4">
    <source>
        <dbReference type="Google" id="ProtNLM"/>
    </source>
</evidence>